<reference evidence="4 5" key="1">
    <citation type="journal article" date="2022" name="bioRxiv">
        <title>Genomics of Preaxostyla Flagellates Illuminates Evolutionary Transitions and the Path Towards Mitochondrial Loss.</title>
        <authorList>
            <person name="Novak L.V.F."/>
            <person name="Treitli S.C."/>
            <person name="Pyrih J."/>
            <person name="Halakuc P."/>
            <person name="Pipaliya S.V."/>
            <person name="Vacek V."/>
            <person name="Brzon O."/>
            <person name="Soukal P."/>
            <person name="Eme L."/>
            <person name="Dacks J.B."/>
            <person name="Karnkowska A."/>
            <person name="Elias M."/>
            <person name="Hampl V."/>
        </authorList>
    </citation>
    <scope>NUCLEOTIDE SEQUENCE [LARGE SCALE GENOMIC DNA]</scope>
    <source>
        <strain evidence="4">NAU3</strain>
        <tissue evidence="4">Gut</tissue>
    </source>
</reference>
<organism evidence="4 5">
    <name type="scientific">Blattamonas nauphoetae</name>
    <dbReference type="NCBI Taxonomy" id="2049346"/>
    <lineage>
        <taxon>Eukaryota</taxon>
        <taxon>Metamonada</taxon>
        <taxon>Preaxostyla</taxon>
        <taxon>Oxymonadida</taxon>
        <taxon>Blattamonas</taxon>
    </lineage>
</organism>
<feature type="compositionally biased region" description="Polar residues" evidence="2">
    <location>
        <begin position="31"/>
        <end position="43"/>
    </location>
</feature>
<sequence length="971" mass="109050">MHPSDPPSSFSIIQTDSQANNCLSPPIRSKGITQSFVESSAGKSSVPLVSPSPPTPARYSPFVLLPHPPIQLLSLPPEETSPNSLLSEYTPPIFPNTNSTPSHHSPITIPLVDAPQSPHHLTEDTGATAQSSDAVWMRNYQSSFLPHPPFPCPDHSCDSRFTTDLSFSEHMNRMHPNFSILFDPPFLLQTCSLDEGLPWTPEIKEHYFSVLHSLQLQSLLSLVQNAGPANTLNSSEVLIQTPLSESLRKLCSSNPLVEQYKLDPALIPIHRLRLKLFKDLMWKITISIQSIGKPLDHRNPPTVIKLKNTQKVSEHPPLGKPVPQSPGNPRISGEDRLSWTEKKRVERALLSLLIPAMLIPHFPYPMHVSEIPSQKPKSHNAKSKSQSRRRRPLVPAPSPLQSTQLQPKGNPSPCDSTPLTAMSPEITKTDQTQTADSVTEVESKQESDMSSLWRRYNQECCERVDDHANHSEIDILINLHPSTPLLGEDDSDSLYELPSTEPTSSSNSNSTRKQPSRHPKSKSKMNLPILHPLLRSHQSKRLLIDDDSDTLYEPSPYFKKLTSRPKRPTKSLVTPHPKSLIESLQFPANPSSVSNSDLFDKLRPHRAQSQPTLEPPLVQSQLAMGDPSSSLSLSTPLPVSDVAVDSSQIDTPINLHPSTPLLGEDDSATLSKPPSPKSTSPSNSDRPRTQPSRHPKSQSKMNLPILHPLLGSHSSKRLLNDDDSDSSHEPLLSPPKPKRKPQLKRSKPTPTPLTPSQPATVSFPHFPFPPAPRQSLRDDGGMGMKVCEVLERRKRMGWEGWNGELARKEAEFEDMHSQMRTLWGDAVRGMGRTGNEGVLERALEETKTRMRRVQAEERRKEEERRMGLEDRRGEWIRKQEIRKEKKLARMEAERQRKKLDEAVRAKEMLAKEAVHASWIEKREGRKAELSVQQFVKREMKRRRREKRAKEGSEGERCEDSGLSTLSNIDHQ</sequence>
<comment type="caution">
    <text evidence="4">The sequence shown here is derived from an EMBL/GenBank/DDBJ whole genome shotgun (WGS) entry which is preliminary data.</text>
</comment>
<dbReference type="EMBL" id="JARBJD010000270">
    <property type="protein sequence ID" value="KAK2945172.1"/>
    <property type="molecule type" value="Genomic_DNA"/>
</dbReference>
<feature type="region of interest" description="Disordered" evidence="2">
    <location>
        <begin position="938"/>
        <end position="971"/>
    </location>
</feature>
<feature type="coiled-coil region" evidence="1">
    <location>
        <begin position="843"/>
        <end position="912"/>
    </location>
</feature>
<protein>
    <recommendedName>
        <fullName evidence="3">C2H2-type domain-containing protein</fullName>
    </recommendedName>
</protein>
<feature type="domain" description="C2H2-type" evidence="3">
    <location>
        <begin position="152"/>
        <end position="175"/>
    </location>
</feature>
<proteinExistence type="predicted"/>
<evidence type="ECO:0000256" key="2">
    <source>
        <dbReference type="SAM" id="MobiDB-lite"/>
    </source>
</evidence>
<feature type="compositionally biased region" description="Basic residues" evidence="2">
    <location>
        <begin position="376"/>
        <end position="392"/>
    </location>
</feature>
<feature type="region of interest" description="Disordered" evidence="2">
    <location>
        <begin position="649"/>
        <end position="780"/>
    </location>
</feature>
<dbReference type="PROSITE" id="PS00028">
    <property type="entry name" value="ZINC_FINGER_C2H2_1"/>
    <property type="match status" value="1"/>
</dbReference>
<feature type="compositionally biased region" description="Polar residues" evidence="2">
    <location>
        <begin position="961"/>
        <end position="971"/>
    </location>
</feature>
<evidence type="ECO:0000313" key="5">
    <source>
        <dbReference type="Proteomes" id="UP001281761"/>
    </source>
</evidence>
<feature type="compositionally biased region" description="Polar residues" evidence="2">
    <location>
        <begin position="7"/>
        <end position="23"/>
    </location>
</feature>
<dbReference type="Proteomes" id="UP001281761">
    <property type="component" value="Unassembled WGS sequence"/>
</dbReference>
<feature type="region of interest" description="Disordered" evidence="2">
    <location>
        <begin position="1"/>
        <end position="53"/>
    </location>
</feature>
<feature type="compositionally biased region" description="Basic residues" evidence="2">
    <location>
        <begin position="514"/>
        <end position="523"/>
    </location>
</feature>
<keyword evidence="1" id="KW-0175">Coiled coil</keyword>
<dbReference type="InterPro" id="IPR013087">
    <property type="entry name" value="Znf_C2H2_type"/>
</dbReference>
<evidence type="ECO:0000256" key="1">
    <source>
        <dbReference type="SAM" id="Coils"/>
    </source>
</evidence>
<feature type="compositionally biased region" description="Polar residues" evidence="2">
    <location>
        <begin position="399"/>
        <end position="420"/>
    </location>
</feature>
<feature type="compositionally biased region" description="Low complexity" evidence="2">
    <location>
        <begin position="498"/>
        <end position="511"/>
    </location>
</feature>
<feature type="region of interest" description="Disordered" evidence="2">
    <location>
        <begin position="487"/>
        <end position="528"/>
    </location>
</feature>
<gene>
    <name evidence="4" type="ORF">BLNAU_19911</name>
</gene>
<name>A0ABQ9X0F4_9EUKA</name>
<keyword evidence="5" id="KW-1185">Reference proteome</keyword>
<feature type="compositionally biased region" description="Basic and acidic residues" evidence="2">
    <location>
        <begin position="947"/>
        <end position="959"/>
    </location>
</feature>
<feature type="region of interest" description="Disordered" evidence="2">
    <location>
        <begin position="309"/>
        <end position="338"/>
    </location>
</feature>
<feature type="compositionally biased region" description="Basic residues" evidence="2">
    <location>
        <begin position="736"/>
        <end position="747"/>
    </location>
</feature>
<evidence type="ECO:0000259" key="3">
    <source>
        <dbReference type="PROSITE" id="PS00028"/>
    </source>
</evidence>
<feature type="region of interest" description="Disordered" evidence="2">
    <location>
        <begin position="369"/>
        <end position="451"/>
    </location>
</feature>
<accession>A0ABQ9X0F4</accession>
<evidence type="ECO:0000313" key="4">
    <source>
        <dbReference type="EMBL" id="KAK2945172.1"/>
    </source>
</evidence>
<feature type="region of interest" description="Disordered" evidence="2">
    <location>
        <begin position="556"/>
        <end position="576"/>
    </location>
</feature>